<protein>
    <submittedName>
        <fullName evidence="1">Uncharacterized protein</fullName>
    </submittedName>
</protein>
<reference evidence="1 2" key="1">
    <citation type="submission" date="2019-12" db="EMBL/GenBank/DDBJ databases">
        <title>Genomic-based taxomic classification of the family Erythrobacteraceae.</title>
        <authorList>
            <person name="Xu L."/>
        </authorList>
    </citation>
    <scope>NUCLEOTIDE SEQUENCE [LARGE SCALE GENOMIC DNA]</scope>
    <source>
        <strain evidence="1 2">KCTC 42453</strain>
    </source>
</reference>
<dbReference type="Proteomes" id="UP000431922">
    <property type="component" value="Unassembled WGS sequence"/>
</dbReference>
<keyword evidence="2" id="KW-1185">Reference proteome</keyword>
<dbReference type="RefSeq" id="WP_160754634.1">
    <property type="nucleotide sequence ID" value="NZ_WTYL01000001.1"/>
</dbReference>
<dbReference type="InterPro" id="IPR001087">
    <property type="entry name" value="GDSL"/>
</dbReference>
<proteinExistence type="predicted"/>
<dbReference type="SUPFAM" id="SSF52266">
    <property type="entry name" value="SGNH hydrolase"/>
    <property type="match status" value="1"/>
</dbReference>
<name>A0A845AXK5_9SPHN</name>
<comment type="caution">
    <text evidence="1">The sequence shown here is derived from an EMBL/GenBank/DDBJ whole genome shotgun (WGS) entry which is preliminary data.</text>
</comment>
<dbReference type="Gene3D" id="3.40.50.1110">
    <property type="entry name" value="SGNH hydrolase"/>
    <property type="match status" value="1"/>
</dbReference>
<organism evidence="1 2">
    <name type="scientific">Allopontixanthobacter sediminis</name>
    <dbReference type="NCBI Taxonomy" id="1689985"/>
    <lineage>
        <taxon>Bacteria</taxon>
        <taxon>Pseudomonadati</taxon>
        <taxon>Pseudomonadota</taxon>
        <taxon>Alphaproteobacteria</taxon>
        <taxon>Sphingomonadales</taxon>
        <taxon>Erythrobacteraceae</taxon>
        <taxon>Allopontixanthobacter</taxon>
    </lineage>
</organism>
<gene>
    <name evidence="1" type="ORF">GRI65_00755</name>
</gene>
<evidence type="ECO:0000313" key="1">
    <source>
        <dbReference type="EMBL" id="MXP42980.1"/>
    </source>
</evidence>
<dbReference type="GO" id="GO:0016788">
    <property type="term" value="F:hydrolase activity, acting on ester bonds"/>
    <property type="evidence" value="ECO:0007669"/>
    <property type="project" value="InterPro"/>
</dbReference>
<evidence type="ECO:0000313" key="2">
    <source>
        <dbReference type="Proteomes" id="UP000431922"/>
    </source>
</evidence>
<dbReference type="InterPro" id="IPR036514">
    <property type="entry name" value="SGNH_hydro_sf"/>
</dbReference>
<dbReference type="Pfam" id="PF00657">
    <property type="entry name" value="Lipase_GDSL"/>
    <property type="match status" value="1"/>
</dbReference>
<dbReference type="EMBL" id="WTYL01000001">
    <property type="protein sequence ID" value="MXP42980.1"/>
    <property type="molecule type" value="Genomic_DNA"/>
</dbReference>
<dbReference type="AlphaFoldDB" id="A0A845AXK5"/>
<sequence length="436" mass="45794">MSIQTINNTDTGLKARNAINSIGRAAQFAAGGRRAVIDAFGDSIGGVTASGIGACVGVAASYWAPGMNIEQRDSYAVGGTSATALMSSQLALFQAAIAGGKPLPDIATIQTHSNDFITAAGVDAALANQINFIEALRTMGVPLIIACSALPKSGSAPPQGRAQFNTRMKYYADTTPGVVFFDWFSASVDPASTDTATTPWRTGHSTDGTHPTGAAIFWGGKVIAELLAPLLSRVSPRTLPNFRYVKGTDTSERWYNIEGREGNFHGTGGQLNGVDNTGVAGSAASQNNRWQITHGAGVTVTPSIVVDEEGHRNQRLVLSGTPTDATDIRLLYNHNYLQTAAATWQQQAIAKVASLTGIRGLGYTNFASPMQSVWGTAGPLPVHSGTWFLRNLTNGLVRADVAGAFTQIFSIGVLNGVPISGTVDVSRCYDYPIIQT</sequence>
<accession>A0A845AXK5</accession>